<protein>
    <submittedName>
        <fullName evidence="1">Uncharacterized protein</fullName>
    </submittedName>
</protein>
<dbReference type="EMBL" id="JBITDC010000015">
    <property type="protein sequence ID" value="MFI5679444.1"/>
    <property type="molecule type" value="Genomic_DNA"/>
</dbReference>
<name>A0ABW7YBE9_STRCE</name>
<proteinExistence type="predicted"/>
<sequence>MASPAAFRSLSQASRPAASAASRWHIRLDLGAGPGLLGVDLDAAPDSPEGPQVDTFVDAQPFTDRGPLHRTQLFAAELDELLAR</sequence>
<comment type="caution">
    <text evidence="1">The sequence shown here is derived from an EMBL/GenBank/DDBJ whole genome shotgun (WGS) entry which is preliminary data.</text>
</comment>
<dbReference type="Proteomes" id="UP001612415">
    <property type="component" value="Unassembled WGS sequence"/>
</dbReference>
<accession>A0ABW7YBE9</accession>
<gene>
    <name evidence="1" type="ORF">ACIA8P_33225</name>
</gene>
<dbReference type="RefSeq" id="WP_398659912.1">
    <property type="nucleotide sequence ID" value="NZ_JBITDC010000015.1"/>
</dbReference>
<keyword evidence="2" id="KW-1185">Reference proteome</keyword>
<evidence type="ECO:0000313" key="2">
    <source>
        <dbReference type="Proteomes" id="UP001612415"/>
    </source>
</evidence>
<reference evidence="1 2" key="1">
    <citation type="submission" date="2024-10" db="EMBL/GenBank/DDBJ databases">
        <title>The Natural Products Discovery Center: Release of the First 8490 Sequenced Strains for Exploring Actinobacteria Biosynthetic Diversity.</title>
        <authorList>
            <person name="Kalkreuter E."/>
            <person name="Kautsar S.A."/>
            <person name="Yang D."/>
            <person name="Bader C.D."/>
            <person name="Teijaro C.N."/>
            <person name="Fluegel L."/>
            <person name="Davis C.M."/>
            <person name="Simpson J.R."/>
            <person name="Lauterbach L."/>
            <person name="Steele A.D."/>
            <person name="Gui C."/>
            <person name="Meng S."/>
            <person name="Li G."/>
            <person name="Viehrig K."/>
            <person name="Ye F."/>
            <person name="Su P."/>
            <person name="Kiefer A.F."/>
            <person name="Nichols A."/>
            <person name="Cepeda A.J."/>
            <person name="Yan W."/>
            <person name="Fan B."/>
            <person name="Jiang Y."/>
            <person name="Adhikari A."/>
            <person name="Zheng C.-J."/>
            <person name="Schuster L."/>
            <person name="Cowan T.M."/>
            <person name="Smanski M.J."/>
            <person name="Chevrette M.G."/>
            <person name="De Carvalho L.P.S."/>
            <person name="Shen B."/>
        </authorList>
    </citation>
    <scope>NUCLEOTIDE SEQUENCE [LARGE SCALE GENOMIC DNA]</scope>
    <source>
        <strain evidence="1 2">NPDC051599</strain>
    </source>
</reference>
<evidence type="ECO:0000313" key="1">
    <source>
        <dbReference type="EMBL" id="MFI5679444.1"/>
    </source>
</evidence>
<organism evidence="1 2">
    <name type="scientific">Streptomyces cellulosae</name>
    <dbReference type="NCBI Taxonomy" id="1968"/>
    <lineage>
        <taxon>Bacteria</taxon>
        <taxon>Bacillati</taxon>
        <taxon>Actinomycetota</taxon>
        <taxon>Actinomycetes</taxon>
        <taxon>Kitasatosporales</taxon>
        <taxon>Streptomycetaceae</taxon>
        <taxon>Streptomyces</taxon>
    </lineage>
</organism>